<evidence type="ECO:0000313" key="2">
    <source>
        <dbReference type="EMBL" id="AKJ07402.1"/>
    </source>
</evidence>
<dbReference type="Proteomes" id="UP000256345">
    <property type="component" value="Unassembled WGS sequence"/>
</dbReference>
<dbReference type="Proteomes" id="UP000035579">
    <property type="component" value="Chromosome"/>
</dbReference>
<dbReference type="RefSeq" id="WP_075336068.1">
    <property type="nucleotide sequence ID" value="NZ_CP011509.1"/>
</dbReference>
<dbReference type="Pfam" id="PF24390">
    <property type="entry name" value="PRTase-CE"/>
    <property type="match status" value="1"/>
</dbReference>
<dbReference type="GO" id="GO:0006203">
    <property type="term" value="P:dGTP catabolic process"/>
    <property type="evidence" value="ECO:0007669"/>
    <property type="project" value="TreeGrafter"/>
</dbReference>
<dbReference type="GO" id="GO:0008832">
    <property type="term" value="F:dGTPase activity"/>
    <property type="evidence" value="ECO:0007669"/>
    <property type="project" value="TreeGrafter"/>
</dbReference>
<accession>A0AAC8QGM3</accession>
<dbReference type="EMBL" id="CP011509">
    <property type="protein sequence ID" value="AKJ07402.1"/>
    <property type="molecule type" value="Genomic_DNA"/>
</dbReference>
<evidence type="ECO:0000313" key="3">
    <source>
        <dbReference type="EMBL" id="REG26799.1"/>
    </source>
</evidence>
<dbReference type="PANTHER" id="PTHR11373:SF4">
    <property type="entry name" value="DEOXYNUCLEOSIDE TRIPHOSPHATE TRIPHOSPHOHYDROLASE SAMHD1"/>
    <property type="match status" value="1"/>
</dbReference>
<evidence type="ECO:0000313" key="4">
    <source>
        <dbReference type="Proteomes" id="UP000035579"/>
    </source>
</evidence>
<dbReference type="PANTHER" id="PTHR11373">
    <property type="entry name" value="DEOXYNUCLEOSIDE TRIPHOSPHATE TRIPHOSPHOHYDROLASE"/>
    <property type="match status" value="1"/>
</dbReference>
<reference evidence="3 5" key="2">
    <citation type="submission" date="2018-08" db="EMBL/GenBank/DDBJ databases">
        <title>Genomic Encyclopedia of Archaeal and Bacterial Type Strains, Phase II (KMG-II): from individual species to whole genera.</title>
        <authorList>
            <person name="Goeker M."/>
        </authorList>
    </citation>
    <scope>NUCLEOTIDE SEQUENCE [LARGE SCALE GENOMIC DNA]</scope>
    <source>
        <strain evidence="3 5">DSM 2261</strain>
    </source>
</reference>
<dbReference type="InterPro" id="IPR003607">
    <property type="entry name" value="HD/PDEase_dom"/>
</dbReference>
<dbReference type="KEGG" id="age:AA314_09028"/>
<dbReference type="EMBL" id="QUMU01000011">
    <property type="protein sequence ID" value="REG26799.1"/>
    <property type="molecule type" value="Genomic_DNA"/>
</dbReference>
<dbReference type="Pfam" id="PF01966">
    <property type="entry name" value="HD"/>
    <property type="match status" value="1"/>
</dbReference>
<sequence>MQVRGELQRAAPELMKSIEAFVSERTKDARDTSSKSINDPVWKTISLYRWEVALLDSAMLQRLRRIRQLGVVELVFPGAGYSRFEHSVGCVHVMQLLIDALRRGGTEVTKDEQYLLRLAALLHDVGHCAFSHVSEKYYQDFEVGPKTTFTALRQTLAQKFGNRPAASEVLSAAIVSSEAFERYLQAIQIPLESRTMRRGEAADWIAKLILGSYPDPSRPYLTQLLTGPFDADKLDYMPRDCLLSGIPLPVDVPRLIDKLRVVQVTVGQLSGSMQKRFHLPREKPVTVLGAAFSGTRAIEEMLIARALLYDKLYYHTKVRAAEGLVNRAIERLLDGRPDLKTPGAFLQLDEQELQLLGAPSLIYAGRQTVVPRAEALFTQYRERRLPQRALCFAKTLIIGPTEHKERWAELHQDCRSWGPRKNLETEIRELAKQLCAVANTGIQVDDDDIFITYPESARMHTSVDTFVVSEDGQVTSFHTPRQGELSSDEAVTLQQLFAVDRWVDTYETNKAFGFVLCKPDVRPQVHVATEIVFAKRYNLQFNDGRFRLCKLSEEEINAVERLALEHGLFKETPQLRPLSDFLRNSDTRSRIDRLAERLSEVETDEEASRPSALRILTWLHQLPDGLQQAALPALERIRLFRRQDFVKDIEAARRTPAVASLSRPVWVPLGGPKDSAARWGYYMHDEALKSPGSDVSAIEVKPIEAALRVKNAPLVFFDDCFYSGGQVETVFAQWLGEAGKIDEEHVDPLPADLRDELRRRDCVLVYALGREDRKQELTERLQKLGLQVKDIVVVESLSEDGLASTMPEEQIEPLRKHLRHVGESLLRSTKPTWDEQRIQERALGYGNGGHLVAFQMNVPTFTVTALWSRGDYEGRPWLPLLPRRSK</sequence>
<dbReference type="SMART" id="SM00471">
    <property type="entry name" value="HDc"/>
    <property type="match status" value="1"/>
</dbReference>
<gene>
    <name evidence="2" type="ORF">AA314_09028</name>
    <name evidence="3" type="ORF">ATI61_111350</name>
</gene>
<evidence type="ECO:0000313" key="5">
    <source>
        <dbReference type="Proteomes" id="UP000256345"/>
    </source>
</evidence>
<dbReference type="InterPro" id="IPR056920">
    <property type="entry name" value="PRTase-CE"/>
</dbReference>
<proteinExistence type="predicted"/>
<reference evidence="2 4" key="1">
    <citation type="submission" date="2015-05" db="EMBL/GenBank/DDBJ databases">
        <title>Genome assembly of Archangium gephyra DSM 2261.</title>
        <authorList>
            <person name="Sharma G."/>
            <person name="Subramanian S."/>
        </authorList>
    </citation>
    <scope>NUCLEOTIDE SEQUENCE [LARGE SCALE GENOMIC DNA]</scope>
    <source>
        <strain evidence="2 4">DSM 2261</strain>
    </source>
</reference>
<dbReference type="InterPro" id="IPR045509">
    <property type="entry name" value="HD_assoc_2"/>
</dbReference>
<keyword evidence="5" id="KW-1185">Reference proteome</keyword>
<organism evidence="2 4">
    <name type="scientific">Archangium gephyra</name>
    <dbReference type="NCBI Taxonomy" id="48"/>
    <lineage>
        <taxon>Bacteria</taxon>
        <taxon>Pseudomonadati</taxon>
        <taxon>Myxococcota</taxon>
        <taxon>Myxococcia</taxon>
        <taxon>Myxococcales</taxon>
        <taxon>Cystobacterineae</taxon>
        <taxon>Archangiaceae</taxon>
        <taxon>Archangium</taxon>
    </lineage>
</organism>
<evidence type="ECO:0000259" key="1">
    <source>
        <dbReference type="SMART" id="SM00471"/>
    </source>
</evidence>
<dbReference type="Gene3D" id="1.10.3210.10">
    <property type="entry name" value="Hypothetical protein af1432"/>
    <property type="match status" value="1"/>
</dbReference>
<dbReference type="InterPro" id="IPR006674">
    <property type="entry name" value="HD_domain"/>
</dbReference>
<feature type="domain" description="HD/PDEase" evidence="1">
    <location>
        <begin position="79"/>
        <end position="246"/>
    </location>
</feature>
<dbReference type="AlphaFoldDB" id="A0AAC8QGM3"/>
<dbReference type="Pfam" id="PF19276">
    <property type="entry name" value="HD_assoc_2"/>
    <property type="match status" value="1"/>
</dbReference>
<dbReference type="SUPFAM" id="SSF109604">
    <property type="entry name" value="HD-domain/PDEase-like"/>
    <property type="match status" value="1"/>
</dbReference>
<name>A0AAC8QGM3_9BACT</name>
<dbReference type="CDD" id="cd00077">
    <property type="entry name" value="HDc"/>
    <property type="match status" value="1"/>
</dbReference>
<protein>
    <submittedName>
        <fullName evidence="2">DNTP triphosphohydrolase, Archaeal subgroup</fullName>
    </submittedName>
</protein>
<dbReference type="InterPro" id="IPR050135">
    <property type="entry name" value="dGTPase-like"/>
</dbReference>